<keyword evidence="2" id="KW-1185">Reference proteome</keyword>
<evidence type="ECO:0000313" key="2">
    <source>
        <dbReference type="Proteomes" id="UP001163324"/>
    </source>
</evidence>
<dbReference type="EMBL" id="CM047940">
    <property type="protein sequence ID" value="KAI9905044.1"/>
    <property type="molecule type" value="Genomic_DNA"/>
</dbReference>
<name>A0ACC0VFG2_9HYPO</name>
<evidence type="ECO:0000313" key="1">
    <source>
        <dbReference type="EMBL" id="KAI9905044.1"/>
    </source>
</evidence>
<protein>
    <submittedName>
        <fullName evidence="1">Uncharacterized protein</fullName>
    </submittedName>
</protein>
<comment type="caution">
    <text evidence="1">The sequence shown here is derived from an EMBL/GenBank/DDBJ whole genome shotgun (WGS) entry which is preliminary data.</text>
</comment>
<accession>A0ACC0VFG2</accession>
<organism evidence="1 2">
    <name type="scientific">Trichothecium roseum</name>
    <dbReference type="NCBI Taxonomy" id="47278"/>
    <lineage>
        <taxon>Eukaryota</taxon>
        <taxon>Fungi</taxon>
        <taxon>Dikarya</taxon>
        <taxon>Ascomycota</taxon>
        <taxon>Pezizomycotina</taxon>
        <taxon>Sordariomycetes</taxon>
        <taxon>Hypocreomycetidae</taxon>
        <taxon>Hypocreales</taxon>
        <taxon>Hypocreales incertae sedis</taxon>
        <taxon>Trichothecium</taxon>
    </lineage>
</organism>
<dbReference type="Proteomes" id="UP001163324">
    <property type="component" value="Chromosome 1"/>
</dbReference>
<reference evidence="1" key="1">
    <citation type="submission" date="2022-10" db="EMBL/GenBank/DDBJ databases">
        <title>Complete Genome of Trichothecium roseum strain YXFP-22015, a Plant Pathogen Isolated from Citrus.</title>
        <authorList>
            <person name="Wang Y."/>
            <person name="Zhu L."/>
        </authorList>
    </citation>
    <scope>NUCLEOTIDE SEQUENCE</scope>
    <source>
        <strain evidence="1">YXFP-22015</strain>
    </source>
</reference>
<gene>
    <name evidence="1" type="ORF">N3K66_001573</name>
</gene>
<proteinExistence type="predicted"/>
<sequence length="401" mass="44690">MSKPLAFGLNVAKKPGAAKPAPPKRKPMFGGDDDSDDDAGANESAMVQDIGGDLDDFGAPTITEDTTRRGPKSKKPPTEPPKLKSKGQSSTMFGDLSSSLTSRRNAEAAAELDSSVYEYDAVYDSLKPKKKETKEDQERRPKYMKSLLQAAETRKRDQLIAEEKKIAREREAEGEEFADKEKFVTEAYKKQQEENRRIEEEEKRREEAEAKKSEGGGMSAFYKKMLDKDEQRHAEAVKAAEDTAKGGLEATEQGDEEVTKEAEEAQRAREMNDQGASIALNEDGQVVDKRQLLKGGLNVGSKKKQESAQNRDAERAQDRSDRRHITGAQVGGRQAMRERQSRMLAEQLEQSMKRNREESEAQRADVEQAAKSRKTEGEISSAKERYLARKRAAEEAKAKGA</sequence>